<proteinExistence type="predicted"/>
<dbReference type="InterPro" id="IPR009241">
    <property type="entry name" value="HigB-like"/>
</dbReference>
<dbReference type="EMBL" id="JBFWIC010000019">
    <property type="protein sequence ID" value="MEZ0475657.1"/>
    <property type="molecule type" value="Genomic_DNA"/>
</dbReference>
<dbReference type="NCBIfam" id="TIGR02683">
    <property type="entry name" value="upstrm_HI1419"/>
    <property type="match status" value="1"/>
</dbReference>
<name>A0ABV4HSD9_9GAMM</name>
<protein>
    <submittedName>
        <fullName evidence="1">Type II toxin-antitoxin system RelE/ParE family toxin</fullName>
    </submittedName>
</protein>
<dbReference type="RefSeq" id="WP_370565088.1">
    <property type="nucleotide sequence ID" value="NZ_JBFWIB010000012.1"/>
</dbReference>
<comment type="caution">
    <text evidence="1">The sequence shown here is derived from an EMBL/GenBank/DDBJ whole genome shotgun (WGS) entry which is preliminary data.</text>
</comment>
<evidence type="ECO:0000313" key="1">
    <source>
        <dbReference type="EMBL" id="MEZ0475657.1"/>
    </source>
</evidence>
<sequence length="69" mass="7801">MQAGLRGDWKAVGTGVFELRIDHGPGYRVYCGQDGNTLVLLLCGGDKRTQKRDIEIAHDYWQDYKTRTG</sequence>
<evidence type="ECO:0000313" key="2">
    <source>
        <dbReference type="Proteomes" id="UP001566331"/>
    </source>
</evidence>
<dbReference type="InterPro" id="IPR014056">
    <property type="entry name" value="TypeIITA-like_toxin_pred"/>
</dbReference>
<gene>
    <name evidence="1" type="ORF">AB6713_13705</name>
</gene>
<dbReference type="Proteomes" id="UP001566331">
    <property type="component" value="Unassembled WGS sequence"/>
</dbReference>
<accession>A0ABV4HSD9</accession>
<organism evidence="1 2">
    <name type="scientific">Luteimonas salinilitoris</name>
    <dbReference type="NCBI Taxonomy" id="3237697"/>
    <lineage>
        <taxon>Bacteria</taxon>
        <taxon>Pseudomonadati</taxon>
        <taxon>Pseudomonadota</taxon>
        <taxon>Gammaproteobacteria</taxon>
        <taxon>Lysobacterales</taxon>
        <taxon>Lysobacteraceae</taxon>
        <taxon>Luteimonas</taxon>
    </lineage>
</organism>
<dbReference type="Pfam" id="PF05973">
    <property type="entry name" value="Gp49"/>
    <property type="match status" value="1"/>
</dbReference>
<dbReference type="PANTHER" id="PTHR41791">
    <property type="entry name" value="SSL7039 PROTEIN"/>
    <property type="match status" value="1"/>
</dbReference>
<dbReference type="PIRSF" id="PIRSF028744">
    <property type="entry name" value="Addict_mod_HI1419"/>
    <property type="match status" value="1"/>
</dbReference>
<dbReference type="PANTHER" id="PTHR41791:SF1">
    <property type="entry name" value="SSL7039 PROTEIN"/>
    <property type="match status" value="1"/>
</dbReference>
<reference evidence="1 2" key="1">
    <citation type="submission" date="2024-07" db="EMBL/GenBank/DDBJ databases">
        <title>Luteimonas salilacus sp. nov., isolated from the shore soil of Salt Lake in Tibet of China.</title>
        <authorList>
            <person name="Zhang X."/>
            <person name="Li A."/>
        </authorList>
    </citation>
    <scope>NUCLEOTIDE SEQUENCE [LARGE SCALE GENOMIC DNA]</scope>
    <source>
        <strain evidence="1 2">B3-2-R+30</strain>
    </source>
</reference>
<keyword evidence="2" id="KW-1185">Reference proteome</keyword>